<dbReference type="SUPFAM" id="SSF49879">
    <property type="entry name" value="SMAD/FHA domain"/>
    <property type="match status" value="1"/>
</dbReference>
<dbReference type="OrthoDB" id="444265at2759"/>
<evidence type="ECO:0000259" key="2">
    <source>
        <dbReference type="PROSITE" id="PS50006"/>
    </source>
</evidence>
<gene>
    <name evidence="3" type="ORF">DLAC_02729</name>
</gene>
<dbReference type="PROSITE" id="PS50006">
    <property type="entry name" value="FHA_DOMAIN"/>
    <property type="match status" value="1"/>
</dbReference>
<dbReference type="Pfam" id="PF00498">
    <property type="entry name" value="FHA"/>
    <property type="match status" value="1"/>
</dbReference>
<dbReference type="Gene3D" id="2.60.200.20">
    <property type="match status" value="1"/>
</dbReference>
<feature type="compositionally biased region" description="Basic residues" evidence="1">
    <location>
        <begin position="269"/>
        <end position="278"/>
    </location>
</feature>
<dbReference type="InterPro" id="IPR000253">
    <property type="entry name" value="FHA_dom"/>
</dbReference>
<feature type="region of interest" description="Disordered" evidence="1">
    <location>
        <begin position="199"/>
        <end position="226"/>
    </location>
</feature>
<feature type="compositionally biased region" description="Low complexity" evidence="1">
    <location>
        <begin position="199"/>
        <end position="215"/>
    </location>
</feature>
<dbReference type="SMART" id="SM00240">
    <property type="entry name" value="FHA"/>
    <property type="match status" value="1"/>
</dbReference>
<dbReference type="EMBL" id="LODT01000013">
    <property type="protein sequence ID" value="KYR00691.1"/>
    <property type="molecule type" value="Genomic_DNA"/>
</dbReference>
<dbReference type="Proteomes" id="UP000076078">
    <property type="component" value="Unassembled WGS sequence"/>
</dbReference>
<reference evidence="3 4" key="1">
    <citation type="submission" date="2015-12" db="EMBL/GenBank/DDBJ databases">
        <title>Dictyostelia acquired genes for synthesis and detection of signals that induce cell-type specialization by lateral gene transfer from prokaryotes.</title>
        <authorList>
            <person name="Gloeckner G."/>
            <person name="Schaap P."/>
        </authorList>
    </citation>
    <scope>NUCLEOTIDE SEQUENCE [LARGE SCALE GENOMIC DNA]</scope>
    <source>
        <strain evidence="3 4">TK</strain>
    </source>
</reference>
<dbReference type="InterPro" id="IPR050923">
    <property type="entry name" value="Cell_Proc_Reg/RNA_Proc"/>
</dbReference>
<accession>A0A152A3S1</accession>
<keyword evidence="4" id="KW-1185">Reference proteome</keyword>
<feature type="region of interest" description="Disordered" evidence="1">
    <location>
        <begin position="259"/>
        <end position="288"/>
    </location>
</feature>
<comment type="caution">
    <text evidence="3">The sequence shown here is derived from an EMBL/GenBank/DDBJ whole genome shotgun (WGS) entry which is preliminary data.</text>
</comment>
<feature type="region of interest" description="Disordered" evidence="1">
    <location>
        <begin position="405"/>
        <end position="424"/>
    </location>
</feature>
<feature type="domain" description="FHA" evidence="2">
    <location>
        <begin position="85"/>
        <end position="136"/>
    </location>
</feature>
<organism evidence="3 4">
    <name type="scientific">Tieghemostelium lacteum</name>
    <name type="common">Slime mold</name>
    <name type="synonym">Dictyostelium lacteum</name>
    <dbReference type="NCBI Taxonomy" id="361077"/>
    <lineage>
        <taxon>Eukaryota</taxon>
        <taxon>Amoebozoa</taxon>
        <taxon>Evosea</taxon>
        <taxon>Eumycetozoa</taxon>
        <taxon>Dictyostelia</taxon>
        <taxon>Dictyosteliales</taxon>
        <taxon>Raperosteliaceae</taxon>
        <taxon>Tieghemostelium</taxon>
    </lineage>
</organism>
<name>A0A152A3S1_TIELA</name>
<protein>
    <recommendedName>
        <fullName evidence="2">FHA domain-containing protein</fullName>
    </recommendedName>
</protein>
<evidence type="ECO:0000313" key="3">
    <source>
        <dbReference type="EMBL" id="KYR00691.1"/>
    </source>
</evidence>
<dbReference type="InParanoid" id="A0A152A3S1"/>
<dbReference type="InterPro" id="IPR008984">
    <property type="entry name" value="SMAD_FHA_dom_sf"/>
</dbReference>
<evidence type="ECO:0000313" key="4">
    <source>
        <dbReference type="Proteomes" id="UP000076078"/>
    </source>
</evidence>
<feature type="compositionally biased region" description="Polar residues" evidence="1">
    <location>
        <begin position="259"/>
        <end position="268"/>
    </location>
</feature>
<dbReference type="PANTHER" id="PTHR23308">
    <property type="entry name" value="NUCLEAR INHIBITOR OF PROTEIN PHOSPHATASE-1"/>
    <property type="match status" value="1"/>
</dbReference>
<evidence type="ECO:0000256" key="1">
    <source>
        <dbReference type="SAM" id="MobiDB-lite"/>
    </source>
</evidence>
<proteinExistence type="predicted"/>
<sequence>MESSSFPTPEIDFSTIVSHNKQSTLNPAQQHFDSKISKSKQQLNTIETPLWTSDPIPLRNDYLRFFQNGTTKTSFIVNLDEFKFIVLGRSSSCCHYIMTHPTISRKHALIGHDEKGYIQIIDLNSLQGTFIDSKRIPPSIPHQLKGGEKIRFGEDPSFLLVNRNINYENQVTAQNLLEKKKLLRVDSIYCIYNTQTNSTKNVDSNNKSNSNNNKSSQDDTDDDETPSEMEIYKQEVTKFLTHLNKTGALENDLMTRNTIDQITPSASPKKQKYSGNKRKLQDCVAPNSSKSVSVKEQVQRFTFSNDEQLQNFTVELAPINYLSSYNSTYSPNNIISVTGLSKFNSNDQQDKQQIETIIVEDDDEDISDKHRYKKRLNFGSDNDETPIPTIIEPIQQQEIITSSCESIENSSSSDNSISPPIIHV</sequence>
<dbReference type="AlphaFoldDB" id="A0A152A3S1"/>